<keyword evidence="2" id="KW-0472">Membrane</keyword>
<organism evidence="3 4">
    <name type="scientific">Mycolicibacterium rutilum</name>
    <name type="common">Mycobacterium rutilum</name>
    <dbReference type="NCBI Taxonomy" id="370526"/>
    <lineage>
        <taxon>Bacteria</taxon>
        <taxon>Bacillati</taxon>
        <taxon>Actinomycetota</taxon>
        <taxon>Actinomycetes</taxon>
        <taxon>Mycobacteriales</taxon>
        <taxon>Mycobacteriaceae</taxon>
        <taxon>Mycolicibacterium</taxon>
    </lineage>
</organism>
<evidence type="ECO:0000313" key="3">
    <source>
        <dbReference type="EMBL" id="SEH52559.1"/>
    </source>
</evidence>
<dbReference type="STRING" id="370526.SAMN04489835_0958"/>
<protein>
    <submittedName>
        <fullName evidence="3">Uncharacterized protein</fullName>
    </submittedName>
</protein>
<accession>A0A1H6J169</accession>
<proteinExistence type="predicted"/>
<dbReference type="EMBL" id="LT629971">
    <property type="protein sequence ID" value="SEH52559.1"/>
    <property type="molecule type" value="Genomic_DNA"/>
</dbReference>
<keyword evidence="2" id="KW-1133">Transmembrane helix</keyword>
<sequence>MAEREASGDFDYLFDDIADQTADVDESSGDALPAAGPGEVEEIGAEYRDLEHPGFDAFDSTTWYFEPAPPPWYRTGKTLGLLIAASLAAVALVVSGVLLVFGGSGDSVREATTVSPTAQTTAPPRSQPLRSEPPPPPPPPPPAETSAAPAPAPVQTYRPRSPSTRPSREPEIGVTRTPVTRSPISVAPQRPNQR</sequence>
<dbReference type="OrthoDB" id="4628728at2"/>
<evidence type="ECO:0000313" key="4">
    <source>
        <dbReference type="Proteomes" id="UP000182915"/>
    </source>
</evidence>
<evidence type="ECO:0000256" key="2">
    <source>
        <dbReference type="SAM" id="Phobius"/>
    </source>
</evidence>
<evidence type="ECO:0000256" key="1">
    <source>
        <dbReference type="SAM" id="MobiDB-lite"/>
    </source>
</evidence>
<feature type="compositionally biased region" description="Pro residues" evidence="1">
    <location>
        <begin position="131"/>
        <end position="143"/>
    </location>
</feature>
<dbReference type="AlphaFoldDB" id="A0A1H6J169"/>
<keyword evidence="2" id="KW-0812">Transmembrane</keyword>
<gene>
    <name evidence="3" type="ORF">SAMN04489835_0958</name>
</gene>
<name>A0A1H6J169_MYCRU</name>
<feature type="region of interest" description="Disordered" evidence="1">
    <location>
        <begin position="107"/>
        <end position="194"/>
    </location>
</feature>
<keyword evidence="4" id="KW-1185">Reference proteome</keyword>
<reference evidence="4" key="1">
    <citation type="submission" date="2016-10" db="EMBL/GenBank/DDBJ databases">
        <authorList>
            <person name="Varghese N."/>
            <person name="Submissions S."/>
        </authorList>
    </citation>
    <scope>NUCLEOTIDE SEQUENCE [LARGE SCALE GENOMIC DNA]</scope>
    <source>
        <strain evidence="4">DSM 45405</strain>
    </source>
</reference>
<dbReference type="Proteomes" id="UP000182915">
    <property type="component" value="Chromosome I"/>
</dbReference>
<feature type="compositionally biased region" description="Polar residues" evidence="1">
    <location>
        <begin position="110"/>
        <end position="122"/>
    </location>
</feature>
<dbReference type="RefSeq" id="WP_083406202.1">
    <property type="nucleotide sequence ID" value="NZ_LT629971.1"/>
</dbReference>
<feature type="transmembrane region" description="Helical" evidence="2">
    <location>
        <begin position="79"/>
        <end position="101"/>
    </location>
</feature>